<comment type="similarity">
    <text evidence="2">Belongs to the VPS35 family.</text>
</comment>
<dbReference type="PANTHER" id="PTHR11099:SF6">
    <property type="entry name" value="VACUOLAR PROTEIN SORTING-ASSOCIATED PROTEIN 35B"/>
    <property type="match status" value="1"/>
</dbReference>
<dbReference type="Pfam" id="PF03635">
    <property type="entry name" value="Vps35"/>
    <property type="match status" value="1"/>
</dbReference>
<reference evidence="6 7" key="1">
    <citation type="journal article" date="2019" name="Genome Biol. Evol.">
        <title>Insights into the evolution of the New World diploid cottons (Gossypium, subgenus Houzingenia) based on genome sequencing.</title>
        <authorList>
            <person name="Grover C.E."/>
            <person name="Arick M.A. 2nd"/>
            <person name="Thrash A."/>
            <person name="Conover J.L."/>
            <person name="Sanders W.S."/>
            <person name="Peterson D.G."/>
            <person name="Frelichowski J.E."/>
            <person name="Scheffler J.A."/>
            <person name="Scheffler B.E."/>
            <person name="Wendel J.F."/>
        </authorList>
    </citation>
    <scope>NUCLEOTIDE SEQUENCE [LARGE SCALE GENOMIC DNA]</scope>
    <source>
        <strain evidence="6">157</strain>
        <tissue evidence="6">Leaf</tissue>
    </source>
</reference>
<name>A0A7J8LD98_9ROSI</name>
<dbReference type="EMBL" id="JABEZX010000002">
    <property type="protein sequence ID" value="MBA0550424.1"/>
    <property type="molecule type" value="Genomic_DNA"/>
</dbReference>
<dbReference type="InterPro" id="IPR042491">
    <property type="entry name" value="Vps35_C"/>
</dbReference>
<dbReference type="Proteomes" id="UP000593572">
    <property type="component" value="Unassembled WGS sequence"/>
</dbReference>
<keyword evidence="3" id="KW-0813">Transport</keyword>
<evidence type="ECO:0000256" key="3">
    <source>
        <dbReference type="ARBA" id="ARBA00022448"/>
    </source>
</evidence>
<dbReference type="GO" id="GO:0005829">
    <property type="term" value="C:cytosol"/>
    <property type="evidence" value="ECO:0007669"/>
    <property type="project" value="GOC"/>
</dbReference>
<sequence>MANVARGSGGPVSLFVEILNKYIYFFEKGNKQITSSAIRGLIELINTEMQSDSTNP</sequence>
<dbReference type="GO" id="GO:0030906">
    <property type="term" value="C:retromer, cargo-selective complex"/>
    <property type="evidence" value="ECO:0007669"/>
    <property type="project" value="InterPro"/>
</dbReference>
<comment type="caution">
    <text evidence="6">The sequence shown here is derived from an EMBL/GenBank/DDBJ whole genome shotgun (WGS) entry which is preliminary data.</text>
</comment>
<organism evidence="6 7">
    <name type="scientific">Gossypium lobatum</name>
    <dbReference type="NCBI Taxonomy" id="34289"/>
    <lineage>
        <taxon>Eukaryota</taxon>
        <taxon>Viridiplantae</taxon>
        <taxon>Streptophyta</taxon>
        <taxon>Embryophyta</taxon>
        <taxon>Tracheophyta</taxon>
        <taxon>Spermatophyta</taxon>
        <taxon>Magnoliopsida</taxon>
        <taxon>eudicotyledons</taxon>
        <taxon>Gunneridae</taxon>
        <taxon>Pentapetalae</taxon>
        <taxon>rosids</taxon>
        <taxon>malvids</taxon>
        <taxon>Malvales</taxon>
        <taxon>Malvaceae</taxon>
        <taxon>Malvoideae</taxon>
        <taxon>Gossypium</taxon>
    </lineage>
</organism>
<dbReference type="PANTHER" id="PTHR11099">
    <property type="entry name" value="VACUOLAR SORTING PROTEIN 35"/>
    <property type="match status" value="1"/>
</dbReference>
<dbReference type="Gene3D" id="1.25.40.660">
    <property type="entry name" value="Vacuolar protein sorting-associated protein 35, helical subcomplex Vps35-C"/>
    <property type="match status" value="1"/>
</dbReference>
<dbReference type="GO" id="GO:0042147">
    <property type="term" value="P:retrograde transport, endosome to Golgi"/>
    <property type="evidence" value="ECO:0007669"/>
    <property type="project" value="InterPro"/>
</dbReference>
<dbReference type="InterPro" id="IPR005378">
    <property type="entry name" value="Vps35"/>
</dbReference>
<evidence type="ECO:0000256" key="1">
    <source>
        <dbReference type="ARBA" id="ARBA00004170"/>
    </source>
</evidence>
<proteinExistence type="inferred from homology"/>
<feature type="non-terminal residue" evidence="6">
    <location>
        <position position="56"/>
    </location>
</feature>
<accession>A0A7J8LD98</accession>
<comment type="subcellular location">
    <subcellularLocation>
        <location evidence="1">Membrane</location>
        <topology evidence="1">Peripheral membrane protein</topology>
    </subcellularLocation>
</comment>
<dbReference type="GO" id="GO:0005770">
    <property type="term" value="C:late endosome"/>
    <property type="evidence" value="ECO:0007669"/>
    <property type="project" value="TreeGrafter"/>
</dbReference>
<keyword evidence="7" id="KW-1185">Reference proteome</keyword>
<keyword evidence="5" id="KW-0472">Membrane</keyword>
<protein>
    <submittedName>
        <fullName evidence="6">Uncharacterized protein</fullName>
    </submittedName>
</protein>
<keyword evidence="4" id="KW-0653">Protein transport</keyword>
<dbReference type="GO" id="GO:0006886">
    <property type="term" value="P:intracellular protein transport"/>
    <property type="evidence" value="ECO:0007669"/>
    <property type="project" value="TreeGrafter"/>
</dbReference>
<gene>
    <name evidence="6" type="ORF">Golob_021373</name>
</gene>
<evidence type="ECO:0000256" key="5">
    <source>
        <dbReference type="ARBA" id="ARBA00023136"/>
    </source>
</evidence>
<evidence type="ECO:0000313" key="6">
    <source>
        <dbReference type="EMBL" id="MBA0550424.1"/>
    </source>
</evidence>
<evidence type="ECO:0000256" key="2">
    <source>
        <dbReference type="ARBA" id="ARBA00006536"/>
    </source>
</evidence>
<evidence type="ECO:0000313" key="7">
    <source>
        <dbReference type="Proteomes" id="UP000593572"/>
    </source>
</evidence>
<evidence type="ECO:0000256" key="4">
    <source>
        <dbReference type="ARBA" id="ARBA00022927"/>
    </source>
</evidence>
<dbReference type="AlphaFoldDB" id="A0A7J8LD98"/>